<feature type="compositionally biased region" description="Basic and acidic residues" evidence="1">
    <location>
        <begin position="2263"/>
        <end position="2274"/>
    </location>
</feature>
<dbReference type="OrthoDB" id="378254at2759"/>
<protein>
    <submittedName>
        <fullName evidence="2">Uncharacterized protein</fullName>
    </submittedName>
</protein>
<feature type="region of interest" description="Disordered" evidence="1">
    <location>
        <begin position="1137"/>
        <end position="1210"/>
    </location>
</feature>
<feature type="compositionally biased region" description="Basic and acidic residues" evidence="1">
    <location>
        <begin position="1028"/>
        <end position="1046"/>
    </location>
</feature>
<feature type="region of interest" description="Disordered" evidence="1">
    <location>
        <begin position="1228"/>
        <end position="1306"/>
    </location>
</feature>
<feature type="compositionally biased region" description="Basic and acidic residues" evidence="1">
    <location>
        <begin position="2421"/>
        <end position="2440"/>
    </location>
</feature>
<sequence>MDNLNNSNIVRNYKKSVEDLKKVKASAFNLNRQTGTENYKKMSTPNGVSKKDAKYTISHDGSQISSNSNHSDANLFSDNRPFLCDSRTYYSKGSSHTEYSIHSNHFKRVADMEKQKITKEKRESNILPLNKAHLNAKNKFVKNNSAGNYGINLNKSLDKISKIRIMQKFKRSIQSHTNTKDEHRIRTFEHVNLFDKYIARNSTKARIYSNNKMKFKDSYHDALDSANTCDTEICTNSKKVYCYKSNSYTDTPHNSTKKYKNEVPKGSEKDISSNFSLCDQIKSNQTVIPSSTNSLDTKRTAIFNCKAKMPLYFHRMKHSEKLKNVNTPHLNNNSNCDNGNYANIKMGNNTPDVNALEKNNPLEKSNLTFGVNKRMEHLNLSNYLCNHLHGQKNVKQEHNIAHATKRKGELIDQKGANWKDSVIQFMNDYMEKKQYCQNLQKFNDALKSNTPEKINPFINSFKLRNSFNISGNSNVVINNKSTHSNYFKKTVEDKKTKSKLYENYVDFEKEFRDKKSEPAVLIFPQNNYDGKHHPHYSSSKNSSSAERTLSKVGEKAAIVRSEPLSTCANACKKEEIKKVSTHIINIPLNFKLKKKKNINYKHIIQDISSKREHNYTDALLTDRYRNFFNMENEQKQQNSNFNGKVEIFNKGEFLSSFLKKDTHDDEFMHVEKLFHSDVEDTVSNEKEEEAKQGGEDRTHDKVDTPYHNADNNSAQLNINIANMEKQEEHNSKSDLSTNTGACAQEIDVQEQVCEQMARLKEKDGDRENELQELSPTATELTQNFNKSANDSENGIKGDIQRAEIPPRNILEKQCSDEQKGPHETEQVDINLEIFEKEERKEQCMQNKCETCRSSYKGEEMSSPINPEKINDTYSRSIDNENSLKSCVTRDNHELHSLGTSGNIRNDGTSKSTISKFLKEEKLDEGDLYEYEQMAREQNVQGKVKKTYYSSQGYHTNGGNKYSKIEIAIINESRRRKGIDLQQEEKIITKHEGEEQIKEESVQGRCFKDVQDDNYMTPEYEEGNSEMKQQGRERNINDNITKGKTDKSNSLTSQGDVEHCRGPIEDDAKEEVSATNCKQQNGRNKNAFSNDRINGKEEDLNLESIRILFEIQYTEDGEKGKKEKKELTQSGYSIQDKEKLERYETEKEISPSSNENREDDKFAYKQKTKIEPKGDAEKTEGIEMETENMHKGDKTKLCEQKKDSNECEKSEPIQIGDKACIDETLNKSISYGNETNGEQSKNEKSREMDCKNCEQSNRELSEIDIPMGSMTSENDDKSTTDGTGSKNDSVRDSTTLNGTDTPGGNNRITANYYSSVEGEINEKNKHSPTQMFNDDNVNREIAHINSNKVTRSETITGCNPLSIEINKNELFKQLHIRENRLRHINVLYHSFDYDKGTVSKKRGNGPQNEGKNGAKNEETGEIGACINKDTKTDRTKSYTHITPFEEKIRRIFNLPQDENEGIKQRISIIQSKRNPNNESLNEKIGNQLEGNKSSDSNILREKDHGDVSPQNEPILQNTETEIVKEKDIEMEDKHFAVSHEQNKEHLIDHNINHSTEIGDEDDHDDDSDDNAEEKNILFEDIKRNPWLQSTNLSQNIIQYIQVESVKCIMLFCYLYKIKYFQGMHDMIISLFYLNLEPYEILCVFERILNYYAPYLYLQHSSIYSSPRINESTGAHKISSALSNITMQICSTNGKLFRLLFQYFFPYVSYYVDTAVSDTWPSLFFLNLSFSKFDNVFCLLYLWMRLIQMKNNTKEVTCDFILFILSFCMHKLRMVKKEFYEKRGLTSMFTNLTYALSGEDKKEDAKYTQEQTEKYSHNIIKLVHRNQINLNTDEYKGDDEKQATHEERGKQEDYNIDEKIHHPVQTKRKYTHKGDEKVKEIIRETKLSTYCSEIFSLFFEFNSSFDDHLGDKYKMHIDCIINDIPRIRDIIPSSFLHLLTKYNSAYQKKKKIKKSNSNSNHNSVKKMYGCTKKLKSSNNWTSPLDDDLCLHIKLSDLVLIHKNVEGYCFIFLRLVKCQIILSRLILINPGNLVIENFAHFQNVDEFVKHKKKLHTPNMYGRTIYIVLLYSRENNAKFKNSNISSNDTHMNNKHKTKITMNEKSESQNAYSNRVFFKRNNKKEYMCSEDYCESPVDNAYLKNLITTLVKNNFKRLTIMKVHPQVVKIKNRKNITEKQTTDLIAPVKENSFFFQIFNVVKRRIYQNIIKDNDHNENIPPLSEQSQNNSTKLALRENYFKIFTDSKIRKRINYSNRKAVLSSKNVMHRKNDENPPKKTNNDIPKGSLDKIQNKVDKNNRMFLFKFRKRNESKRLVHRFMTIRRKTNLTFRLFPKPYVDALNNRSNARKGCVHRRFPKQRLKKSIFRILKKREINLEKKKPHSNKISSKGRTDPDDIVGTEMHMSKTNYKKNKNFIFINGGQFGENIGERKNASKEKKDDLLETQK</sequence>
<dbReference type="Proteomes" id="UP000195012">
    <property type="component" value="Unassembled WGS sequence"/>
</dbReference>
<feature type="region of interest" description="Disordered" evidence="1">
    <location>
        <begin position="528"/>
        <end position="547"/>
    </location>
</feature>
<feature type="region of interest" description="Disordered" evidence="1">
    <location>
        <begin position="2260"/>
        <end position="2281"/>
    </location>
</feature>
<organism evidence="2 3">
    <name type="scientific">Plasmodium knowlesi</name>
    <dbReference type="NCBI Taxonomy" id="5850"/>
    <lineage>
        <taxon>Eukaryota</taxon>
        <taxon>Sar</taxon>
        <taxon>Alveolata</taxon>
        <taxon>Apicomplexa</taxon>
        <taxon>Aconoidasida</taxon>
        <taxon>Haemosporida</taxon>
        <taxon>Plasmodiidae</taxon>
        <taxon>Plasmodium</taxon>
        <taxon>Plasmodium (Plasmodium)</taxon>
    </lineage>
</organism>
<feature type="compositionally biased region" description="Polar residues" evidence="1">
    <location>
        <begin position="1487"/>
        <end position="1496"/>
    </location>
</feature>
<feature type="compositionally biased region" description="Basic and acidic residues" evidence="1">
    <location>
        <begin position="678"/>
        <end position="704"/>
    </location>
</feature>
<feature type="compositionally biased region" description="Polar residues" evidence="1">
    <location>
        <begin position="1279"/>
        <end position="1306"/>
    </location>
</feature>
<comment type="caution">
    <text evidence="2">The sequence shown here is derived from an EMBL/GenBank/DDBJ whole genome shotgun (WGS) entry which is preliminary data.</text>
</comment>
<feature type="region of interest" description="Disordered" evidence="1">
    <location>
        <begin position="1018"/>
        <end position="1060"/>
    </location>
</feature>
<feature type="region of interest" description="Disordered" evidence="1">
    <location>
        <begin position="678"/>
        <end position="711"/>
    </location>
</feature>
<name>A0A1Y3DQQ4_PLAKN</name>
<dbReference type="EMBL" id="NETL01000021">
    <property type="protein sequence ID" value="OTN67032.1"/>
    <property type="molecule type" value="Genomic_DNA"/>
</dbReference>
<feature type="compositionally biased region" description="Polar residues" evidence="1">
    <location>
        <begin position="1468"/>
        <end position="1478"/>
    </location>
</feature>
<dbReference type="VEuPathDB" id="PlasmoDB:PKNOH_S07439100"/>
<gene>
    <name evidence="2" type="ORF">PKNOH_S07439100</name>
</gene>
<feature type="region of interest" description="Disordered" evidence="1">
    <location>
        <begin position="2420"/>
        <end position="2440"/>
    </location>
</feature>
<feature type="compositionally biased region" description="Basic and acidic residues" evidence="1">
    <location>
        <begin position="1239"/>
        <end position="1260"/>
    </location>
</feature>
<evidence type="ECO:0000256" key="1">
    <source>
        <dbReference type="SAM" id="MobiDB-lite"/>
    </source>
</evidence>
<proteinExistence type="predicted"/>
<evidence type="ECO:0000313" key="2">
    <source>
        <dbReference type="EMBL" id="OTN67032.1"/>
    </source>
</evidence>
<feature type="region of interest" description="Disordered" evidence="1">
    <location>
        <begin position="1395"/>
        <end position="1421"/>
    </location>
</feature>
<dbReference type="VEuPathDB" id="PlasmoDB:PKNH_1001600"/>
<accession>A0A1Y3DQQ4</accession>
<dbReference type="VEuPathDB" id="PlasmoDB:PKA1H_100006600"/>
<dbReference type="eggNOG" id="ENOG502QVGM">
    <property type="taxonomic scope" value="Eukaryota"/>
</dbReference>
<feature type="region of interest" description="Disordered" evidence="1">
    <location>
        <begin position="2372"/>
        <end position="2392"/>
    </location>
</feature>
<evidence type="ECO:0000313" key="3">
    <source>
        <dbReference type="Proteomes" id="UP000195012"/>
    </source>
</evidence>
<feature type="region of interest" description="Disordered" evidence="1">
    <location>
        <begin position="1468"/>
        <end position="1511"/>
    </location>
</feature>
<reference evidence="2 3" key="1">
    <citation type="submission" date="2017-05" db="EMBL/GenBank/DDBJ databases">
        <title>PacBio assembly of a Plasmodium knowlesi genome sequence with Hi-C correction and manual annotation of the SICAvar gene family.</title>
        <authorList>
            <person name="Lapp S.A."/>
            <person name="Geraldo J.A."/>
            <person name="Chien J.-T."/>
            <person name="Ay F."/>
            <person name="Pakala S.B."/>
            <person name="Batugedara G."/>
            <person name="Humphrey J.C."/>
            <person name="Debarry J.D."/>
            <person name="Le Roch K.G."/>
            <person name="Galinski M.R."/>
            <person name="Kissinger J.C."/>
        </authorList>
    </citation>
    <scope>NUCLEOTIDE SEQUENCE [LARGE SCALE GENOMIC DNA]</scope>
    <source>
        <strain evidence="3">Malayan Strain Pk1 (A+)</strain>
    </source>
</reference>
<feature type="compositionally biased region" description="Polar residues" evidence="1">
    <location>
        <begin position="1228"/>
        <end position="1238"/>
    </location>
</feature>